<organism evidence="2">
    <name type="scientific">Coccidioides posadasii (strain RMSCC 757 / Silveira)</name>
    <name type="common">Valley fever fungus</name>
    <dbReference type="NCBI Taxonomy" id="443226"/>
    <lineage>
        <taxon>Eukaryota</taxon>
        <taxon>Fungi</taxon>
        <taxon>Dikarya</taxon>
        <taxon>Ascomycota</taxon>
        <taxon>Pezizomycotina</taxon>
        <taxon>Eurotiomycetes</taxon>
        <taxon>Eurotiomycetidae</taxon>
        <taxon>Onygenales</taxon>
        <taxon>Onygenaceae</taxon>
        <taxon>Coccidioides</taxon>
    </lineage>
</organism>
<gene>
    <name evidence="1" type="ORF">CPSG_08905</name>
</gene>
<dbReference type="HOGENOM" id="CLU_3068531_0_0_1"/>
<dbReference type="VEuPathDB" id="FungiDB:CPSG_08905"/>
<sequence length="53" mass="6249">MAKAFKTGLSLLGTKHRIPKEFAIRESNIETRYQPAKLDMPRKMREKLFLKTK</sequence>
<proteinExistence type="predicted"/>
<name>E9DGF6_COCPS</name>
<evidence type="ECO:0000313" key="1">
    <source>
        <dbReference type="EMBL" id="EFW14317.1"/>
    </source>
</evidence>
<reference evidence="2" key="1">
    <citation type="journal article" date="2010" name="Genome Res.">
        <title>Population genomic sequencing of Coccidioides fungi reveals recent hybridization and transposon control.</title>
        <authorList>
            <person name="Neafsey D.E."/>
            <person name="Barker B.M."/>
            <person name="Sharpton T.J."/>
            <person name="Stajich J.E."/>
            <person name="Park D.J."/>
            <person name="Whiston E."/>
            <person name="Hung C.-Y."/>
            <person name="McMahan C."/>
            <person name="White J."/>
            <person name="Sykes S."/>
            <person name="Heiman D."/>
            <person name="Young S."/>
            <person name="Zeng Q."/>
            <person name="Abouelleil A."/>
            <person name="Aftuck L."/>
            <person name="Bessette D."/>
            <person name="Brown A."/>
            <person name="FitzGerald M."/>
            <person name="Lui A."/>
            <person name="Macdonald J.P."/>
            <person name="Priest M."/>
            <person name="Orbach M.J."/>
            <person name="Galgiani J.N."/>
            <person name="Kirkland T.N."/>
            <person name="Cole G.T."/>
            <person name="Birren B.W."/>
            <person name="Henn M.R."/>
            <person name="Taylor J.W."/>
            <person name="Rounsley S.D."/>
        </authorList>
    </citation>
    <scope>NUCLEOTIDE SEQUENCE [LARGE SCALE GENOMIC DNA]</scope>
    <source>
        <strain evidence="2">RMSCC 757 / Silveira</strain>
    </source>
</reference>
<dbReference type="EMBL" id="GL636506">
    <property type="protein sequence ID" value="EFW14317.1"/>
    <property type="molecule type" value="Genomic_DNA"/>
</dbReference>
<protein>
    <submittedName>
        <fullName evidence="1">Predicted protein</fullName>
    </submittedName>
</protein>
<accession>E9DGF6</accession>
<dbReference type="AlphaFoldDB" id="E9DGF6"/>
<dbReference type="Proteomes" id="UP000002497">
    <property type="component" value="Unassembled WGS sequence"/>
</dbReference>
<reference evidence="2" key="2">
    <citation type="submission" date="2010-03" db="EMBL/GenBank/DDBJ databases">
        <title>The genome sequence of Coccidioides posadasii strain Silveira.</title>
        <authorList>
            <consortium name="The Broad Institute Genome Sequencing Center for Infectious Disease"/>
            <person name="Neafsey D."/>
            <person name="Orbach M."/>
            <person name="Henn M.R."/>
            <person name="Cole G.T."/>
            <person name="Galgiani J."/>
            <person name="Gardner M.J."/>
            <person name="Kirkland T.N."/>
            <person name="Taylor J.W."/>
            <person name="Young S.K."/>
            <person name="Zeng Q."/>
            <person name="Koehrsen M."/>
            <person name="Alvarado L."/>
            <person name="Berlin A."/>
            <person name="Borenstein D."/>
            <person name="Chapman S.B."/>
            <person name="Chen Z."/>
            <person name="Engels R."/>
            <person name="Freedman E."/>
            <person name="Gellesch M."/>
            <person name="Goldberg J."/>
            <person name="Griggs A."/>
            <person name="Gujja S."/>
            <person name="Heilman E."/>
            <person name="Heiman D."/>
            <person name="Howarth C."/>
            <person name="Jen D."/>
            <person name="Larson L."/>
            <person name="Mehta T."/>
            <person name="Neiman D."/>
            <person name="Park D."/>
            <person name="Pearson M."/>
            <person name="Richards J."/>
            <person name="Roberts A."/>
            <person name="Saif S."/>
            <person name="Shea T."/>
            <person name="Shenoy N."/>
            <person name="Sisk P."/>
            <person name="Stolte C."/>
            <person name="Sykes S."/>
            <person name="Walk T."/>
            <person name="White J."/>
            <person name="Yandava C."/>
            <person name="Haas B."/>
            <person name="Nusbaum C."/>
            <person name="Birren B."/>
        </authorList>
    </citation>
    <scope>NUCLEOTIDE SEQUENCE [LARGE SCALE GENOMIC DNA]</scope>
    <source>
        <strain evidence="2">RMSCC 757 / Silveira</strain>
    </source>
</reference>
<evidence type="ECO:0000313" key="2">
    <source>
        <dbReference type="Proteomes" id="UP000002497"/>
    </source>
</evidence>
<keyword evidence="2" id="KW-1185">Reference proteome</keyword>